<dbReference type="Proteomes" id="UP000063789">
    <property type="component" value="Chromosome"/>
</dbReference>
<dbReference type="KEGG" id="goq:ACH46_17820"/>
<dbReference type="PATRIC" id="fig|1136941.3.peg.3644"/>
<reference evidence="3" key="1">
    <citation type="submission" date="2015-06" db="EMBL/GenBank/DDBJ databases">
        <title>Complete genome sequence and metabolic analysis of phthalate degradation pathway in Gordonia sp. QH-11.</title>
        <authorList>
            <person name="Jin D."/>
            <person name="Kong X."/>
            <person name="Bai Z."/>
        </authorList>
    </citation>
    <scope>NUCLEOTIDE SEQUENCE [LARGE SCALE GENOMIC DNA]</scope>
    <source>
        <strain evidence="3">QH-11</strain>
    </source>
</reference>
<evidence type="ECO:0000256" key="1">
    <source>
        <dbReference type="SAM" id="MobiDB-lite"/>
    </source>
</evidence>
<name>A0A0N9NK15_9ACTN</name>
<evidence type="ECO:0000313" key="3">
    <source>
        <dbReference type="Proteomes" id="UP000063789"/>
    </source>
</evidence>
<dbReference type="RefSeq" id="WP_062394112.1">
    <property type="nucleotide sequence ID" value="NZ_CP011853.1"/>
</dbReference>
<proteinExistence type="predicted"/>
<evidence type="ECO:0000313" key="2">
    <source>
        <dbReference type="EMBL" id="ALG86011.1"/>
    </source>
</evidence>
<dbReference type="AlphaFoldDB" id="A0A0N9NK15"/>
<organism evidence="2 3">
    <name type="scientific">Gordonia phthalatica</name>
    <dbReference type="NCBI Taxonomy" id="1136941"/>
    <lineage>
        <taxon>Bacteria</taxon>
        <taxon>Bacillati</taxon>
        <taxon>Actinomycetota</taxon>
        <taxon>Actinomycetes</taxon>
        <taxon>Mycobacteriales</taxon>
        <taxon>Gordoniaceae</taxon>
        <taxon>Gordonia</taxon>
    </lineage>
</organism>
<feature type="compositionally biased region" description="Pro residues" evidence="1">
    <location>
        <begin position="149"/>
        <end position="164"/>
    </location>
</feature>
<protein>
    <submittedName>
        <fullName evidence="2">Uncharacterized protein</fullName>
    </submittedName>
</protein>
<dbReference type="STRING" id="1136941.ACH46_17820"/>
<sequence length="183" mass="18877">MGTAIIVVLVLGLLILGALAAGGIALALGSVKASRKNAAIAGVDVTVPQEWALGHDPEARLHRRIAAAVSALDDTIGQAGVADLELRARLMNDAADLDRTLVSIWSLPRDAKPAALADVEPRVAALESAATQQALNPDVDRPRLGELPTLPPLPDPPGAAPSPAEPEVAQPRPAPRQEPEQPA</sequence>
<gene>
    <name evidence="2" type="ORF">ACH46_17820</name>
</gene>
<reference evidence="2 3" key="2">
    <citation type="journal article" date="2017" name="Int. J. Syst. Evol. Microbiol.">
        <title>Gordonia phthalatica sp. nov., a di-n-butyl phthalate-degrading bacterium isolated from activated sludge.</title>
        <authorList>
            <person name="Jin D."/>
            <person name="Kong X."/>
            <person name="Jia M."/>
            <person name="Yu X."/>
            <person name="Wang X."/>
            <person name="Zhuang X."/>
            <person name="Deng Y."/>
            <person name="Bai Z."/>
        </authorList>
    </citation>
    <scope>NUCLEOTIDE SEQUENCE [LARGE SCALE GENOMIC DNA]</scope>
    <source>
        <strain evidence="2 3">QH-11</strain>
    </source>
</reference>
<feature type="region of interest" description="Disordered" evidence="1">
    <location>
        <begin position="130"/>
        <end position="183"/>
    </location>
</feature>
<accession>A0A0N9NK15</accession>
<dbReference type="EMBL" id="CP011853">
    <property type="protein sequence ID" value="ALG86011.1"/>
    <property type="molecule type" value="Genomic_DNA"/>
</dbReference>
<keyword evidence="3" id="KW-1185">Reference proteome</keyword>
<dbReference type="OrthoDB" id="4378470at2"/>